<dbReference type="Gene3D" id="3.30.70.100">
    <property type="match status" value="1"/>
</dbReference>
<dbReference type="EMBL" id="JAUQSZ010000004">
    <property type="protein sequence ID" value="MDO7842189.1"/>
    <property type="molecule type" value="Genomic_DNA"/>
</dbReference>
<accession>A0ABT8ZX93</accession>
<proteinExistence type="predicted"/>
<evidence type="ECO:0000313" key="1">
    <source>
        <dbReference type="EMBL" id="MDO7842189.1"/>
    </source>
</evidence>
<reference evidence="1" key="1">
    <citation type="submission" date="2023-07" db="EMBL/GenBank/DDBJ databases">
        <authorList>
            <person name="Kim M.K."/>
        </authorList>
    </citation>
    <scope>NUCLEOTIDE SEQUENCE</scope>
    <source>
        <strain evidence="1">CA1-15</strain>
    </source>
</reference>
<dbReference type="RefSeq" id="WP_304560656.1">
    <property type="nucleotide sequence ID" value="NZ_JAUQSZ010000004.1"/>
</dbReference>
<protein>
    <recommendedName>
        <fullName evidence="3">EthD domain-containing protein</fullName>
    </recommendedName>
</protein>
<organism evidence="1 2">
    <name type="scientific">Sphingomonas immobilis</name>
    <dbReference type="NCBI Taxonomy" id="3063997"/>
    <lineage>
        <taxon>Bacteria</taxon>
        <taxon>Pseudomonadati</taxon>
        <taxon>Pseudomonadota</taxon>
        <taxon>Alphaproteobacteria</taxon>
        <taxon>Sphingomonadales</taxon>
        <taxon>Sphingomonadaceae</taxon>
        <taxon>Sphingomonas</taxon>
    </lineage>
</organism>
<name>A0ABT8ZX93_9SPHN</name>
<keyword evidence="2" id="KW-1185">Reference proteome</keyword>
<sequence length="109" mass="12086">MAEYKFVVFSKPAEGREDEYNRWYDERHVPDVVAIPGFTGAKRYRRVPAEGEQPAWNYLAIYDIESDDVSAAMAALMTRAGTDAMPISEALGGAETHLFEAIPAVETVS</sequence>
<dbReference type="Proteomes" id="UP001176468">
    <property type="component" value="Unassembled WGS sequence"/>
</dbReference>
<dbReference type="SUPFAM" id="SSF54909">
    <property type="entry name" value="Dimeric alpha+beta barrel"/>
    <property type="match status" value="1"/>
</dbReference>
<gene>
    <name evidence="1" type="ORF">Q5H94_07615</name>
</gene>
<comment type="caution">
    <text evidence="1">The sequence shown here is derived from an EMBL/GenBank/DDBJ whole genome shotgun (WGS) entry which is preliminary data.</text>
</comment>
<dbReference type="InterPro" id="IPR011008">
    <property type="entry name" value="Dimeric_a/b-barrel"/>
</dbReference>
<evidence type="ECO:0008006" key="3">
    <source>
        <dbReference type="Google" id="ProtNLM"/>
    </source>
</evidence>
<evidence type="ECO:0000313" key="2">
    <source>
        <dbReference type="Proteomes" id="UP001176468"/>
    </source>
</evidence>